<evidence type="ECO:0000256" key="1">
    <source>
        <dbReference type="SAM" id="MobiDB-lite"/>
    </source>
</evidence>
<dbReference type="Pfam" id="PF04502">
    <property type="entry name" value="Saf4_Yju2"/>
    <property type="match status" value="1"/>
</dbReference>
<dbReference type="GO" id="GO:0071006">
    <property type="term" value="C:U2-type catalytic step 1 spliceosome"/>
    <property type="evidence" value="ECO:0007669"/>
    <property type="project" value="TreeGrafter"/>
</dbReference>
<evidence type="ECO:0000313" key="2">
    <source>
        <dbReference type="EMBL" id="GIQ87473.1"/>
    </source>
</evidence>
<evidence type="ECO:0000313" key="3">
    <source>
        <dbReference type="Proteomes" id="UP000265618"/>
    </source>
</evidence>
<feature type="compositionally biased region" description="Low complexity" evidence="1">
    <location>
        <begin position="239"/>
        <end position="249"/>
    </location>
</feature>
<comment type="caution">
    <text evidence="2">The sequence shown here is derived from an EMBL/GenBank/DDBJ whole genome shotgun (WGS) entry which is preliminary data.</text>
</comment>
<accession>A0A9K3D430</accession>
<dbReference type="AlphaFoldDB" id="A0A9K3D430"/>
<dbReference type="EMBL" id="BDIP01003256">
    <property type="protein sequence ID" value="GIQ87473.1"/>
    <property type="molecule type" value="Genomic_DNA"/>
</dbReference>
<feature type="compositionally biased region" description="Basic and acidic residues" evidence="1">
    <location>
        <begin position="203"/>
        <end position="223"/>
    </location>
</feature>
<keyword evidence="3" id="KW-1185">Reference proteome</keyword>
<feature type="region of interest" description="Disordered" evidence="1">
    <location>
        <begin position="201"/>
        <end position="249"/>
    </location>
</feature>
<reference evidence="2 3" key="1">
    <citation type="journal article" date="2018" name="PLoS ONE">
        <title>The draft genome of Kipferlia bialata reveals reductive genome evolution in fornicate parasites.</title>
        <authorList>
            <person name="Tanifuji G."/>
            <person name="Takabayashi S."/>
            <person name="Kume K."/>
            <person name="Takagi M."/>
            <person name="Nakayama T."/>
            <person name="Kamikawa R."/>
            <person name="Inagaki Y."/>
            <person name="Hashimoto T."/>
        </authorList>
    </citation>
    <scope>NUCLEOTIDE SEQUENCE [LARGE SCALE GENOMIC DNA]</scope>
    <source>
        <strain evidence="2">NY0173</strain>
    </source>
</reference>
<proteinExistence type="predicted"/>
<protein>
    <submittedName>
        <fullName evidence="2">CWC16 protein</fullName>
    </submittedName>
</protein>
<dbReference type="OrthoDB" id="674963at2759"/>
<sequence length="249" mass="27729">MGDRKELLKWIQPGFDESKLVKSSKPRRSVYNKGSKLITLEAPISMQCTKCSNGFVRHGTKFNARKRERYGEAYLGIKTYEFLIHCPNCGNELVFATDPKNARYFCVSGCESVSGHRQREFKPVGDDDGPETEEDALERMERETFDNSAYLQSAVEIDAAIDSSRRAETVTREAMDQAVHRSHSISMHDLDAGIRPVAHTSKGIKDVESKAHTSKGTQKERPVVRPGAKKTKKKGGFGFSKSIAKQGAA</sequence>
<name>A0A9K3D430_9EUKA</name>
<dbReference type="PANTHER" id="PTHR12111:SF1">
    <property type="entry name" value="SPLICING FACTOR YJU2"/>
    <property type="match status" value="1"/>
</dbReference>
<dbReference type="Proteomes" id="UP000265618">
    <property type="component" value="Unassembled WGS sequence"/>
</dbReference>
<organism evidence="2 3">
    <name type="scientific">Kipferlia bialata</name>
    <dbReference type="NCBI Taxonomy" id="797122"/>
    <lineage>
        <taxon>Eukaryota</taxon>
        <taxon>Metamonada</taxon>
        <taxon>Carpediemonas-like organisms</taxon>
        <taxon>Kipferlia</taxon>
    </lineage>
</organism>
<gene>
    <name evidence="2" type="ORF">KIPB_009518</name>
</gene>
<dbReference type="InterPro" id="IPR007590">
    <property type="entry name" value="Saf4/Yju2"/>
</dbReference>
<dbReference type="PANTHER" id="PTHR12111">
    <property type="entry name" value="SPLICING FACTOR YJU2"/>
    <property type="match status" value="1"/>
</dbReference>
<dbReference type="GO" id="GO:0000398">
    <property type="term" value="P:mRNA splicing, via spliceosome"/>
    <property type="evidence" value="ECO:0007669"/>
    <property type="project" value="InterPro"/>
</dbReference>